<proteinExistence type="predicted"/>
<dbReference type="EMBL" id="CAKP01000082">
    <property type="protein sequence ID" value="CCJ33598.1"/>
    <property type="molecule type" value="Genomic_DNA"/>
</dbReference>
<organism evidence="1 2">
    <name type="scientific">Caloramator australicus RC3</name>
    <dbReference type="NCBI Taxonomy" id="857293"/>
    <lineage>
        <taxon>Bacteria</taxon>
        <taxon>Bacillati</taxon>
        <taxon>Bacillota</taxon>
        <taxon>Clostridia</taxon>
        <taxon>Eubacteriales</taxon>
        <taxon>Clostridiaceae</taxon>
        <taxon>Caloramator</taxon>
    </lineage>
</organism>
<evidence type="ECO:0000313" key="2">
    <source>
        <dbReference type="Proteomes" id="UP000007652"/>
    </source>
</evidence>
<dbReference type="STRING" id="857293.CAAU_1514"/>
<protein>
    <submittedName>
        <fullName evidence="1">Uncharacterized protein</fullName>
    </submittedName>
</protein>
<keyword evidence="2" id="KW-1185">Reference proteome</keyword>
<dbReference type="Proteomes" id="UP000007652">
    <property type="component" value="Unassembled WGS sequence"/>
</dbReference>
<name>I7KUJ4_9CLOT</name>
<accession>I7KUJ4</accession>
<evidence type="ECO:0000313" key="1">
    <source>
        <dbReference type="EMBL" id="CCJ33598.1"/>
    </source>
</evidence>
<gene>
    <name evidence="1" type="ORF">CAAU_1514</name>
</gene>
<dbReference type="AlphaFoldDB" id="I7KUJ4"/>
<sequence>MGWANYSDARPCKFPRSFYVIEIKLSKSFKNGHDKKANQNILWVNYILAKLASE</sequence>
<comment type="caution">
    <text evidence="1">The sequence shown here is derived from an EMBL/GenBank/DDBJ whole genome shotgun (WGS) entry which is preliminary data.</text>
</comment>
<reference evidence="1 2" key="1">
    <citation type="journal article" date="2011" name="J. Bacteriol.">
        <title>Draft genome sequence of Caloramator australicus strain RC3T, a thermoanaerobe from the Great Artesian Basin of Australia.</title>
        <authorList>
            <person name="Ogg C.D."/>
            <person name="Patel B.K.C."/>
        </authorList>
    </citation>
    <scope>NUCLEOTIDE SEQUENCE [LARGE SCALE GENOMIC DNA]</scope>
    <source>
        <strain evidence="1 2">RC3</strain>
    </source>
</reference>